<dbReference type="SUPFAM" id="SSF55781">
    <property type="entry name" value="GAF domain-like"/>
    <property type="match status" value="1"/>
</dbReference>
<protein>
    <recommendedName>
        <fullName evidence="2">histidine kinase</fullName>
        <ecNumber evidence="2">2.7.13.3</ecNumber>
    </recommendedName>
</protein>
<evidence type="ECO:0000256" key="4">
    <source>
        <dbReference type="ARBA" id="ARBA00022679"/>
    </source>
</evidence>
<dbReference type="CDD" id="cd00156">
    <property type="entry name" value="REC"/>
    <property type="match status" value="1"/>
</dbReference>
<feature type="domain" description="Histidine kinase" evidence="10">
    <location>
        <begin position="203"/>
        <end position="426"/>
    </location>
</feature>
<comment type="caution">
    <text evidence="12">The sequence shown here is derived from an EMBL/GenBank/DDBJ whole genome shotgun (WGS) entry which is preliminary data.</text>
</comment>
<evidence type="ECO:0000256" key="9">
    <source>
        <dbReference type="PROSITE-ProRule" id="PRU00169"/>
    </source>
</evidence>
<gene>
    <name evidence="12" type="ORF">GCM10007362_35060</name>
</gene>
<feature type="modified residue" description="4-aspartylphosphate" evidence="9">
    <location>
        <position position="493"/>
    </location>
</feature>
<evidence type="ECO:0000256" key="3">
    <source>
        <dbReference type="ARBA" id="ARBA00022553"/>
    </source>
</evidence>
<proteinExistence type="predicted"/>
<dbReference type="PANTHER" id="PTHR45339">
    <property type="entry name" value="HYBRID SIGNAL TRANSDUCTION HISTIDINE KINASE J"/>
    <property type="match status" value="1"/>
</dbReference>
<dbReference type="PRINTS" id="PR00344">
    <property type="entry name" value="BCTRLSENSOR"/>
</dbReference>
<reference evidence="13" key="1">
    <citation type="journal article" date="2019" name="Int. J. Syst. Evol. Microbiol.">
        <title>The Global Catalogue of Microorganisms (GCM) 10K type strain sequencing project: providing services to taxonomists for standard genome sequencing and annotation.</title>
        <authorList>
            <consortium name="The Broad Institute Genomics Platform"/>
            <consortium name="The Broad Institute Genome Sequencing Center for Infectious Disease"/>
            <person name="Wu L."/>
            <person name="Ma J."/>
        </authorList>
    </citation>
    <scope>NUCLEOTIDE SEQUENCE [LARGE SCALE GENOMIC DNA]</scope>
    <source>
        <strain evidence="13">CCM 8702</strain>
    </source>
</reference>
<keyword evidence="13" id="KW-1185">Reference proteome</keyword>
<evidence type="ECO:0000256" key="7">
    <source>
        <dbReference type="ARBA" id="ARBA00022840"/>
    </source>
</evidence>
<dbReference type="InterPro" id="IPR004358">
    <property type="entry name" value="Sig_transdc_His_kin-like_C"/>
</dbReference>
<evidence type="ECO:0000313" key="12">
    <source>
        <dbReference type="EMBL" id="GGH82956.1"/>
    </source>
</evidence>
<dbReference type="InterPro" id="IPR003661">
    <property type="entry name" value="HisK_dim/P_dom"/>
</dbReference>
<organism evidence="12 13">
    <name type="scientific">Saccharibacillus endophyticus</name>
    <dbReference type="NCBI Taxonomy" id="2060666"/>
    <lineage>
        <taxon>Bacteria</taxon>
        <taxon>Bacillati</taxon>
        <taxon>Bacillota</taxon>
        <taxon>Bacilli</taxon>
        <taxon>Bacillales</taxon>
        <taxon>Paenibacillaceae</taxon>
        <taxon>Saccharibacillus</taxon>
    </lineage>
</organism>
<sequence length="556" mass="60571">MAGGNRNFFRNFAEAAGHVVDLLSNRLNAASVMVVSSEGSVSTVIKAFNRDKIIVVEGQEIRFDPAYFTDWTGAHWDTPVVIPQTSQHPLTQDQSRTRTGTDAAGEYGLIGFPISYSNGQKFGGLAALGAEGAFSDADLELVTSMALFLSYIAELERRNESDLRHLGRLVEDKRHVEEIAEAYRGEAQAAKQSTQQKADFLAFMTHEIRNSLNGSIAMSELLATTQLTQEQKQYLDMVRSSNEFLLTLANNILDFSKLEAGKQSIDVSLFDPVSTIEDVASLMAPRAIEKKVELILDVEDGLPMFVQGDAGKLRQILLNLLGNAVKFTHEGQILVAVRQSGRSADGEVRFEITVRDTGIGIAADKLDGLFQTYHQVHESDSKVIYGGTGLGLVITRNLIELMGGRITVSSEPGLGTEFLVALPFAPYAEFDMGAAAPLRLDGLRVLSVDDNASALSVLERLLSEWGAFSVGVRTAEAALERLGRGSFDLVLLDVHFFDLARRIAALPEAPPVALLAPLGTVPDLQDLDNVRFTVFKPLRRFQLYSALSAIKQSPAP</sequence>
<dbReference type="Proteomes" id="UP000605427">
    <property type="component" value="Unassembled WGS sequence"/>
</dbReference>
<dbReference type="EMBL" id="BMDD01000004">
    <property type="protein sequence ID" value="GGH82956.1"/>
    <property type="molecule type" value="Genomic_DNA"/>
</dbReference>
<dbReference type="InterPro" id="IPR001789">
    <property type="entry name" value="Sig_transdc_resp-reg_receiver"/>
</dbReference>
<keyword evidence="3 9" id="KW-0597">Phosphoprotein</keyword>
<evidence type="ECO:0000256" key="2">
    <source>
        <dbReference type="ARBA" id="ARBA00012438"/>
    </source>
</evidence>
<dbReference type="SUPFAM" id="SSF47384">
    <property type="entry name" value="Homodimeric domain of signal transducing histidine kinase"/>
    <property type="match status" value="1"/>
</dbReference>
<dbReference type="Gene3D" id="3.40.50.2300">
    <property type="match status" value="1"/>
</dbReference>
<evidence type="ECO:0000259" key="11">
    <source>
        <dbReference type="PROSITE" id="PS50110"/>
    </source>
</evidence>
<dbReference type="SUPFAM" id="SSF52172">
    <property type="entry name" value="CheY-like"/>
    <property type="match status" value="1"/>
</dbReference>
<keyword evidence="8" id="KW-0902">Two-component regulatory system</keyword>
<feature type="domain" description="Response regulatory" evidence="11">
    <location>
        <begin position="444"/>
        <end position="551"/>
    </location>
</feature>
<evidence type="ECO:0000256" key="5">
    <source>
        <dbReference type="ARBA" id="ARBA00022741"/>
    </source>
</evidence>
<keyword evidence="5" id="KW-0547">Nucleotide-binding</keyword>
<name>A0ABQ2A165_9BACL</name>
<dbReference type="InterPro" id="IPR003594">
    <property type="entry name" value="HATPase_dom"/>
</dbReference>
<dbReference type="SUPFAM" id="SSF55874">
    <property type="entry name" value="ATPase domain of HSP90 chaperone/DNA topoisomerase II/histidine kinase"/>
    <property type="match status" value="1"/>
</dbReference>
<dbReference type="SMART" id="SM00387">
    <property type="entry name" value="HATPase_c"/>
    <property type="match status" value="1"/>
</dbReference>
<dbReference type="RefSeq" id="WP_172245862.1">
    <property type="nucleotide sequence ID" value="NZ_BMDD01000004.1"/>
</dbReference>
<dbReference type="Pfam" id="PF02518">
    <property type="entry name" value="HATPase_c"/>
    <property type="match status" value="1"/>
</dbReference>
<dbReference type="EC" id="2.7.13.3" evidence="2"/>
<dbReference type="InterPro" id="IPR005467">
    <property type="entry name" value="His_kinase_dom"/>
</dbReference>
<dbReference type="Pfam" id="PF00512">
    <property type="entry name" value="HisKA"/>
    <property type="match status" value="1"/>
</dbReference>
<dbReference type="SMART" id="SM00388">
    <property type="entry name" value="HisKA"/>
    <property type="match status" value="1"/>
</dbReference>
<dbReference type="Gene3D" id="1.10.287.130">
    <property type="match status" value="1"/>
</dbReference>
<keyword evidence="6" id="KW-0418">Kinase</keyword>
<dbReference type="PROSITE" id="PS50110">
    <property type="entry name" value="RESPONSE_REGULATORY"/>
    <property type="match status" value="1"/>
</dbReference>
<evidence type="ECO:0000256" key="1">
    <source>
        <dbReference type="ARBA" id="ARBA00000085"/>
    </source>
</evidence>
<dbReference type="InterPro" id="IPR036097">
    <property type="entry name" value="HisK_dim/P_sf"/>
</dbReference>
<dbReference type="Gene3D" id="3.30.565.10">
    <property type="entry name" value="Histidine kinase-like ATPase, C-terminal domain"/>
    <property type="match status" value="1"/>
</dbReference>
<dbReference type="PROSITE" id="PS50109">
    <property type="entry name" value="HIS_KIN"/>
    <property type="match status" value="1"/>
</dbReference>
<dbReference type="PANTHER" id="PTHR45339:SF1">
    <property type="entry name" value="HYBRID SIGNAL TRANSDUCTION HISTIDINE KINASE J"/>
    <property type="match status" value="1"/>
</dbReference>
<evidence type="ECO:0000256" key="6">
    <source>
        <dbReference type="ARBA" id="ARBA00022777"/>
    </source>
</evidence>
<dbReference type="CDD" id="cd16922">
    <property type="entry name" value="HATPase_EvgS-ArcB-TorS-like"/>
    <property type="match status" value="1"/>
</dbReference>
<comment type="catalytic activity">
    <reaction evidence="1">
        <text>ATP + protein L-histidine = ADP + protein N-phospho-L-histidine.</text>
        <dbReference type="EC" id="2.7.13.3"/>
    </reaction>
</comment>
<evidence type="ECO:0000256" key="8">
    <source>
        <dbReference type="ARBA" id="ARBA00023012"/>
    </source>
</evidence>
<evidence type="ECO:0000313" key="13">
    <source>
        <dbReference type="Proteomes" id="UP000605427"/>
    </source>
</evidence>
<dbReference type="InterPro" id="IPR011006">
    <property type="entry name" value="CheY-like_superfamily"/>
</dbReference>
<keyword evidence="7" id="KW-0067">ATP-binding</keyword>
<dbReference type="CDD" id="cd00082">
    <property type="entry name" value="HisKA"/>
    <property type="match status" value="1"/>
</dbReference>
<dbReference type="InterPro" id="IPR036890">
    <property type="entry name" value="HATPase_C_sf"/>
</dbReference>
<accession>A0ABQ2A165</accession>
<evidence type="ECO:0000259" key="10">
    <source>
        <dbReference type="PROSITE" id="PS50109"/>
    </source>
</evidence>
<keyword evidence="4" id="KW-0808">Transferase</keyword>